<organism evidence="1 2">
    <name type="scientific">Lipomyces starkeyi NRRL Y-11557</name>
    <dbReference type="NCBI Taxonomy" id="675824"/>
    <lineage>
        <taxon>Eukaryota</taxon>
        <taxon>Fungi</taxon>
        <taxon>Dikarya</taxon>
        <taxon>Ascomycota</taxon>
        <taxon>Saccharomycotina</taxon>
        <taxon>Lipomycetes</taxon>
        <taxon>Lipomycetales</taxon>
        <taxon>Lipomycetaceae</taxon>
        <taxon>Lipomyces</taxon>
    </lineage>
</organism>
<dbReference type="EMBL" id="KV454291">
    <property type="protein sequence ID" value="ODQ75133.1"/>
    <property type="molecule type" value="Genomic_DNA"/>
</dbReference>
<evidence type="ECO:0000313" key="1">
    <source>
        <dbReference type="EMBL" id="ODQ75133.1"/>
    </source>
</evidence>
<evidence type="ECO:0000313" key="2">
    <source>
        <dbReference type="Proteomes" id="UP000094385"/>
    </source>
</evidence>
<dbReference type="AlphaFoldDB" id="A0A1E3QBQ3"/>
<name>A0A1E3QBQ3_LIPST</name>
<gene>
    <name evidence="1" type="ORF">LIPSTDRAFT_239274</name>
</gene>
<keyword evidence="2" id="KW-1185">Reference proteome</keyword>
<accession>A0A1E3QBQ3</accession>
<sequence>MTSSRSIKRKIERDPLNIQRHTAAEEFCDCRGELHISFSKANGSVIIIYEHNGHSETPKFHITEEVLNFKFHQSTTGFPPRQIYQKLIQMADDPQFEKTELHTITRQQVYNVWLSFTRQEWERVAVNDFRSAQLLVELDPLSTD</sequence>
<protein>
    <submittedName>
        <fullName evidence="1">Uncharacterized protein</fullName>
    </submittedName>
</protein>
<dbReference type="Proteomes" id="UP000094385">
    <property type="component" value="Unassembled WGS sequence"/>
</dbReference>
<proteinExistence type="predicted"/>
<reference evidence="1 2" key="1">
    <citation type="journal article" date="2016" name="Proc. Natl. Acad. Sci. U.S.A.">
        <title>Comparative genomics of biotechnologically important yeasts.</title>
        <authorList>
            <person name="Riley R."/>
            <person name="Haridas S."/>
            <person name="Wolfe K.H."/>
            <person name="Lopes M.R."/>
            <person name="Hittinger C.T."/>
            <person name="Goeker M."/>
            <person name="Salamov A.A."/>
            <person name="Wisecaver J.H."/>
            <person name="Long T.M."/>
            <person name="Calvey C.H."/>
            <person name="Aerts A.L."/>
            <person name="Barry K.W."/>
            <person name="Choi C."/>
            <person name="Clum A."/>
            <person name="Coughlan A.Y."/>
            <person name="Deshpande S."/>
            <person name="Douglass A.P."/>
            <person name="Hanson S.J."/>
            <person name="Klenk H.-P."/>
            <person name="LaButti K.M."/>
            <person name="Lapidus A."/>
            <person name="Lindquist E.A."/>
            <person name="Lipzen A.M."/>
            <person name="Meier-Kolthoff J.P."/>
            <person name="Ohm R.A."/>
            <person name="Otillar R.P."/>
            <person name="Pangilinan J.L."/>
            <person name="Peng Y."/>
            <person name="Rokas A."/>
            <person name="Rosa C.A."/>
            <person name="Scheuner C."/>
            <person name="Sibirny A.A."/>
            <person name="Slot J.C."/>
            <person name="Stielow J.B."/>
            <person name="Sun H."/>
            <person name="Kurtzman C.P."/>
            <person name="Blackwell M."/>
            <person name="Grigoriev I.V."/>
            <person name="Jeffries T.W."/>
        </authorList>
    </citation>
    <scope>NUCLEOTIDE SEQUENCE [LARGE SCALE GENOMIC DNA]</scope>
    <source>
        <strain evidence="1 2">NRRL Y-11557</strain>
    </source>
</reference>